<dbReference type="InterPro" id="IPR020568">
    <property type="entry name" value="Ribosomal_Su5_D2-typ_SF"/>
</dbReference>
<comment type="similarity">
    <text evidence="1">Belongs to the heat shock protein 90 family.</text>
</comment>
<sequence>MSENDSNNTTVKKTFEANISELMNMIIHSFYSNRDVFLRELISNASDAIDKQRHTDLQNGVVDKSYEIRIDPLSKEGCIVIEDDGIGMDEDDLVRNLSTIATSGTKEFVRNLQEKSDMIGQFGVGFYSAFLVADRVDVITRKQGGALMKWSSDANEFYTLETLTEGEETEFPSNGTRIILLLKEDAKEYLEEASLRRIITRHSSFIQHPLSLYCKKTVTTPVASDEAKGEEEEVLEEEEEELEEGSDDKPVVEEVEVEEDTSKAESKTETTPKTITTTTQEWEKLNGGPPLWYKNASEIEGKEPYHALYKTISNDYTEPLYWNHFQTEGNYEFRGILYIPSKMPFDMLGDRNREKRNIRLYVKKVLVLNELDKEMLPDWMNFVSGVIDSADLPLNVSREMLQQNKIVRALKTQLKKQVMKMLTEVAADEDIYAKFYENFHRHIKLGIHEGDDSLLSFLRLKNNKTEGVMTLDGYVAEHRVSEEQKAVYYITGTVPPQENAIARLYTEKGYCVLYFDEPIDEFMLQRLSKFKEYDLVNITKDHVTPWAPTEETETEEEKKTLESFLGWAKKTLDGVDSDVDSVKRSNKLVLESDPPVAVLSSKWGWTGQMEKIMQSQPLSDGKSMSYMKGKRIVELNTEHAVIKSLLDKFSTTPEEEKDAVCKDRLLLLYRCGLLVGGYPISNANDLVNGVYSALSVDASVV</sequence>
<feature type="compositionally biased region" description="Basic and acidic residues" evidence="7">
    <location>
        <begin position="260"/>
        <end position="270"/>
    </location>
</feature>
<dbReference type="PRINTS" id="PR00775">
    <property type="entry name" value="HEATSHOCK90"/>
</dbReference>
<organism evidence="9">
    <name type="scientific">viral metagenome</name>
    <dbReference type="NCBI Taxonomy" id="1070528"/>
    <lineage>
        <taxon>unclassified sequences</taxon>
        <taxon>metagenomes</taxon>
        <taxon>organismal metagenomes</taxon>
    </lineage>
</organism>
<dbReference type="GO" id="GO:0005524">
    <property type="term" value="F:ATP binding"/>
    <property type="evidence" value="ECO:0007669"/>
    <property type="project" value="UniProtKB-KW"/>
</dbReference>
<dbReference type="InterPro" id="IPR019805">
    <property type="entry name" value="Heat_shock_protein_90_CS"/>
</dbReference>
<feature type="region of interest" description="Disordered" evidence="7">
    <location>
        <begin position="221"/>
        <end position="279"/>
    </location>
</feature>
<evidence type="ECO:0000256" key="7">
    <source>
        <dbReference type="SAM" id="MobiDB-lite"/>
    </source>
</evidence>
<reference evidence="9" key="1">
    <citation type="journal article" date="2020" name="Nature">
        <title>Giant virus diversity and host interactions through global metagenomics.</title>
        <authorList>
            <person name="Schulz F."/>
            <person name="Roux S."/>
            <person name="Paez-Espino D."/>
            <person name="Jungbluth S."/>
            <person name="Walsh D.A."/>
            <person name="Denef V.J."/>
            <person name="McMahon K.D."/>
            <person name="Konstantinidis K.T."/>
            <person name="Eloe-Fadrosh E.A."/>
            <person name="Kyrpides N.C."/>
            <person name="Woyke T."/>
        </authorList>
    </citation>
    <scope>NUCLEOTIDE SEQUENCE</scope>
    <source>
        <strain evidence="9">GVMAG-S-1101169-75</strain>
    </source>
</reference>
<dbReference type="InterPro" id="IPR003594">
    <property type="entry name" value="HATPase_dom"/>
</dbReference>
<dbReference type="Gene3D" id="3.30.230.80">
    <property type="match status" value="1"/>
</dbReference>
<accession>A0A6C0K4Q5</accession>
<dbReference type="NCBIfam" id="NF003555">
    <property type="entry name" value="PRK05218.1"/>
    <property type="match status" value="1"/>
</dbReference>
<evidence type="ECO:0000256" key="2">
    <source>
        <dbReference type="ARBA" id="ARBA00022490"/>
    </source>
</evidence>
<name>A0A6C0K4Q5_9ZZZZ</name>
<dbReference type="InterPro" id="IPR037196">
    <property type="entry name" value="HSP90_C"/>
</dbReference>
<keyword evidence="3" id="KW-0547">Nucleotide-binding</keyword>
<dbReference type="Pfam" id="PF00183">
    <property type="entry name" value="HSP90"/>
    <property type="match status" value="1"/>
</dbReference>
<dbReference type="Pfam" id="PF13589">
    <property type="entry name" value="HATPase_c_3"/>
    <property type="match status" value="1"/>
</dbReference>
<proteinExistence type="inferred from homology"/>
<dbReference type="PANTHER" id="PTHR11528">
    <property type="entry name" value="HEAT SHOCK PROTEIN 90 FAMILY MEMBER"/>
    <property type="match status" value="1"/>
</dbReference>
<evidence type="ECO:0000256" key="4">
    <source>
        <dbReference type="ARBA" id="ARBA00022840"/>
    </source>
</evidence>
<dbReference type="Gene3D" id="3.40.50.11260">
    <property type="match status" value="1"/>
</dbReference>
<dbReference type="HAMAP" id="MF_00505">
    <property type="entry name" value="HSP90"/>
    <property type="match status" value="1"/>
</dbReference>
<dbReference type="SMART" id="SM00387">
    <property type="entry name" value="HATPase_c"/>
    <property type="match status" value="1"/>
</dbReference>
<dbReference type="EMBL" id="MN740788">
    <property type="protein sequence ID" value="QHU11697.1"/>
    <property type="molecule type" value="Genomic_DNA"/>
</dbReference>
<dbReference type="SUPFAM" id="SSF110942">
    <property type="entry name" value="HSP90 C-terminal domain"/>
    <property type="match status" value="1"/>
</dbReference>
<dbReference type="GO" id="GO:0051082">
    <property type="term" value="F:unfolded protein binding"/>
    <property type="evidence" value="ECO:0007669"/>
    <property type="project" value="InterPro"/>
</dbReference>
<dbReference type="AlphaFoldDB" id="A0A6C0K4Q5"/>
<dbReference type="PIRSF" id="PIRSF002583">
    <property type="entry name" value="Hsp90"/>
    <property type="match status" value="1"/>
</dbReference>
<keyword evidence="5" id="KW-0346">Stress response</keyword>
<evidence type="ECO:0000259" key="8">
    <source>
        <dbReference type="SMART" id="SM00387"/>
    </source>
</evidence>
<dbReference type="Gene3D" id="3.30.565.10">
    <property type="entry name" value="Histidine kinase-like ATPase, C-terminal domain"/>
    <property type="match status" value="1"/>
</dbReference>
<evidence type="ECO:0000256" key="6">
    <source>
        <dbReference type="ARBA" id="ARBA00023186"/>
    </source>
</evidence>
<evidence type="ECO:0000256" key="1">
    <source>
        <dbReference type="ARBA" id="ARBA00008239"/>
    </source>
</evidence>
<evidence type="ECO:0000313" key="9">
    <source>
        <dbReference type="EMBL" id="QHU11697.1"/>
    </source>
</evidence>
<dbReference type="SUPFAM" id="SSF55874">
    <property type="entry name" value="ATPase domain of HSP90 chaperone/DNA topoisomerase II/histidine kinase"/>
    <property type="match status" value="1"/>
</dbReference>
<feature type="compositionally biased region" description="Acidic residues" evidence="7">
    <location>
        <begin position="228"/>
        <end position="246"/>
    </location>
</feature>
<dbReference type="InterPro" id="IPR036890">
    <property type="entry name" value="HATPase_C_sf"/>
</dbReference>
<keyword evidence="6" id="KW-0143">Chaperone</keyword>
<dbReference type="InterPro" id="IPR020575">
    <property type="entry name" value="Hsp90_N"/>
</dbReference>
<dbReference type="Gene3D" id="1.20.120.790">
    <property type="entry name" value="Heat shock protein 90, C-terminal domain"/>
    <property type="match status" value="1"/>
</dbReference>
<feature type="domain" description="Histidine kinase/HSP90-like ATPase" evidence="8">
    <location>
        <begin position="33"/>
        <end position="186"/>
    </location>
</feature>
<dbReference type="PROSITE" id="PS00298">
    <property type="entry name" value="HSP90"/>
    <property type="match status" value="1"/>
</dbReference>
<dbReference type="GO" id="GO:0016887">
    <property type="term" value="F:ATP hydrolysis activity"/>
    <property type="evidence" value="ECO:0007669"/>
    <property type="project" value="InterPro"/>
</dbReference>
<keyword evidence="2" id="KW-0963">Cytoplasm</keyword>
<keyword evidence="4" id="KW-0067">ATP-binding</keyword>
<dbReference type="SUPFAM" id="SSF54211">
    <property type="entry name" value="Ribosomal protein S5 domain 2-like"/>
    <property type="match status" value="1"/>
</dbReference>
<dbReference type="InterPro" id="IPR001404">
    <property type="entry name" value="Hsp90_fam"/>
</dbReference>
<evidence type="ECO:0000256" key="3">
    <source>
        <dbReference type="ARBA" id="ARBA00022741"/>
    </source>
</evidence>
<protein>
    <recommendedName>
        <fullName evidence="8">Histidine kinase/HSP90-like ATPase domain-containing protein</fullName>
    </recommendedName>
</protein>
<dbReference type="GO" id="GO:0140662">
    <property type="term" value="F:ATP-dependent protein folding chaperone"/>
    <property type="evidence" value="ECO:0007669"/>
    <property type="project" value="InterPro"/>
</dbReference>
<evidence type="ECO:0000256" key="5">
    <source>
        <dbReference type="ARBA" id="ARBA00023016"/>
    </source>
</evidence>
<dbReference type="FunFam" id="3.30.565.10:FF:000357">
    <property type="entry name" value="Heat shock protein HSP 90-beta"/>
    <property type="match status" value="1"/>
</dbReference>
<dbReference type="CDD" id="cd16927">
    <property type="entry name" value="HATPase_Hsp90-like"/>
    <property type="match status" value="1"/>
</dbReference>